<dbReference type="RefSeq" id="WP_188872283.1">
    <property type="nucleotide sequence ID" value="NZ_BMOO01000004.1"/>
</dbReference>
<feature type="domain" description="Methanogenesis regulatory protein FilR1 middle" evidence="1">
    <location>
        <begin position="133"/>
        <end position="264"/>
    </location>
</feature>
<dbReference type="OrthoDB" id="330490at2157"/>
<dbReference type="EMBL" id="JAGGKO010000003">
    <property type="protein sequence ID" value="MBP1955104.1"/>
    <property type="molecule type" value="Genomic_DNA"/>
</dbReference>
<dbReference type="SUPFAM" id="SSF46785">
    <property type="entry name" value="Winged helix' DNA-binding domain"/>
    <property type="match status" value="1"/>
</dbReference>
<evidence type="ECO:0000313" key="3">
    <source>
        <dbReference type="EMBL" id="GGM68928.1"/>
    </source>
</evidence>
<reference evidence="3" key="1">
    <citation type="journal article" date="2014" name="Int. J. Syst. Evol. Microbiol.">
        <title>Complete genome sequence of Corynebacterium casei LMG S-19264T (=DSM 44701T), isolated from a smear-ripened cheese.</title>
        <authorList>
            <consortium name="US DOE Joint Genome Institute (JGI-PGF)"/>
            <person name="Walter F."/>
            <person name="Albersmeier A."/>
            <person name="Kalinowski J."/>
            <person name="Ruckert C."/>
        </authorList>
    </citation>
    <scope>NUCLEOTIDE SEQUENCE</scope>
    <source>
        <strain evidence="3">JCM 16108</strain>
    </source>
</reference>
<evidence type="ECO:0000259" key="1">
    <source>
        <dbReference type="Pfam" id="PF08350"/>
    </source>
</evidence>
<dbReference type="InterPro" id="IPR036388">
    <property type="entry name" value="WH-like_DNA-bd_sf"/>
</dbReference>
<organism evidence="3 5">
    <name type="scientific">Halarchaeum rubridurum</name>
    <dbReference type="NCBI Taxonomy" id="489911"/>
    <lineage>
        <taxon>Archaea</taxon>
        <taxon>Methanobacteriati</taxon>
        <taxon>Methanobacteriota</taxon>
        <taxon>Stenosarchaea group</taxon>
        <taxon>Halobacteria</taxon>
        <taxon>Halobacteriales</taxon>
        <taxon>Halobacteriaceae</taxon>
    </lineage>
</organism>
<dbReference type="EMBL" id="BMOO01000004">
    <property type="protein sequence ID" value="GGM68928.1"/>
    <property type="molecule type" value="Genomic_DNA"/>
</dbReference>
<sequence length="278" mass="30274">MKTKNTDGTRTDAVETVAFLARSEHRVHVLELLADGTRTRETLLTATGVARVTLSRILGDLEERGWIEKDGNEYALTEYGGLVYDDLARLLGTVSLGESYPDIVGHLPTEWFGFDARHLAEGSLVADEHADPLAAARTVANAVRGADTVRALVGSFVSLPLYAYAEAMRTGDEPDAEIVFGGGTESVVRDDDGIADCVRAIEANAGTHVYYSVEEPFPCNVDLVDDETVYLSLPRERGGGFDVIECDHPAVREWARERFERTRTRAAPYAAQPTAVGD</sequence>
<reference evidence="4" key="3">
    <citation type="submission" date="2021-03" db="EMBL/GenBank/DDBJ databases">
        <title>Genomic Encyclopedia of Type Strains, Phase IV (KMG-IV): sequencing the most valuable type-strain genomes for metagenomic binning, comparative biology and taxonomic classification.</title>
        <authorList>
            <person name="Goeker M."/>
        </authorList>
    </citation>
    <scope>NUCLEOTIDE SEQUENCE</scope>
    <source>
        <strain evidence="4">DSM 22443</strain>
    </source>
</reference>
<dbReference type="Pfam" id="PF25213">
    <property type="entry name" value="HVO_A0261_N"/>
    <property type="match status" value="1"/>
</dbReference>
<accession>A0A830G0D3</accession>
<reference evidence="3" key="2">
    <citation type="submission" date="2020-09" db="EMBL/GenBank/DDBJ databases">
        <authorList>
            <person name="Sun Q."/>
            <person name="Ohkuma M."/>
        </authorList>
    </citation>
    <scope>NUCLEOTIDE SEQUENCE</scope>
    <source>
        <strain evidence="3">JCM 16108</strain>
    </source>
</reference>
<comment type="caution">
    <text evidence="3">The sequence shown here is derived from an EMBL/GenBank/DDBJ whole genome shotgun (WGS) entry which is preliminary data.</text>
</comment>
<evidence type="ECO:0000313" key="4">
    <source>
        <dbReference type="EMBL" id="MBP1955104.1"/>
    </source>
</evidence>
<feature type="domain" description="HVO-A0261-like N-terminal" evidence="2">
    <location>
        <begin position="15"/>
        <end position="95"/>
    </location>
</feature>
<name>A0A830G0D3_9EURY</name>
<protein>
    <submittedName>
        <fullName evidence="4">Putative transcriptional regulator</fullName>
    </submittedName>
</protein>
<dbReference type="Gene3D" id="1.10.10.10">
    <property type="entry name" value="Winged helix-like DNA-binding domain superfamily/Winged helix DNA-binding domain"/>
    <property type="match status" value="1"/>
</dbReference>
<dbReference type="InterPro" id="IPR036390">
    <property type="entry name" value="WH_DNA-bd_sf"/>
</dbReference>
<keyword evidence="5" id="KW-1185">Reference proteome</keyword>
<gene>
    <name evidence="3" type="ORF">GCM10009017_18910</name>
    <name evidence="4" type="ORF">J2752_002016</name>
</gene>
<dbReference type="Pfam" id="PF08350">
    <property type="entry name" value="FilR1_middle"/>
    <property type="match status" value="1"/>
</dbReference>
<dbReference type="Proteomes" id="UP000765891">
    <property type="component" value="Unassembled WGS sequence"/>
</dbReference>
<dbReference type="AlphaFoldDB" id="A0A830G0D3"/>
<evidence type="ECO:0000313" key="5">
    <source>
        <dbReference type="Proteomes" id="UP000614609"/>
    </source>
</evidence>
<dbReference type="InterPro" id="IPR057527">
    <property type="entry name" value="HVO_A0261-like_N"/>
</dbReference>
<proteinExistence type="predicted"/>
<dbReference type="InterPro" id="IPR013561">
    <property type="entry name" value="FilR1_middle_dom"/>
</dbReference>
<dbReference type="Proteomes" id="UP000614609">
    <property type="component" value="Unassembled WGS sequence"/>
</dbReference>
<evidence type="ECO:0000259" key="2">
    <source>
        <dbReference type="Pfam" id="PF25213"/>
    </source>
</evidence>